<evidence type="ECO:0000313" key="2">
    <source>
        <dbReference type="EMBL" id="CAL6030618.1"/>
    </source>
</evidence>
<dbReference type="EMBL" id="CAXDID020000116">
    <property type="protein sequence ID" value="CAL6030618.1"/>
    <property type="molecule type" value="Genomic_DNA"/>
</dbReference>
<dbReference type="Proteomes" id="UP001642409">
    <property type="component" value="Unassembled WGS sequence"/>
</dbReference>
<evidence type="ECO:0000313" key="3">
    <source>
        <dbReference type="Proteomes" id="UP001642409"/>
    </source>
</evidence>
<name>A0AA86P633_9EUKA</name>
<dbReference type="Gene3D" id="2.160.20.110">
    <property type="match status" value="1"/>
</dbReference>
<proteinExistence type="predicted"/>
<sequence>MIIMTKATSQITTSSTLNVLTSSSSNSNIKNLCVNLSFAASSGIITLISSITGIMQISNYQVLGKYQSTQAIAMIGITVNSISMDINKIQFKPSLYYVGNCSSYLFSNVVSNLFTFFQNNIAIILGNCDSYQTFGSTSSSSSNIYQFGGIISNLGINSKITIINYLADCYKTFSTKYVSKSGIIIGQIESNTSNIMISNLCIQLQISSTTIYNMFGLLGSCYGNSSLQQVSIIISVKGSQFQSFGLIGQQSNSNYSEIVNLYASVTVQQDIISSLVSVIFGLMQSSYCSIQNVSVVNSNLIAQYFVGGYIGVCASYTTIYNSFISQTSLSGENNIGGYFGYFPSSAFTVKIHYSKLDQIRISGSHDIDIVFGGIAGVPIFVGSYSSQIYVNDVLQSDCPNLTSC</sequence>
<comment type="caution">
    <text evidence="1">The sequence shown here is derived from an EMBL/GenBank/DDBJ whole genome shotgun (WGS) entry which is preliminary data.</text>
</comment>
<keyword evidence="3" id="KW-1185">Reference proteome</keyword>
<accession>A0AA86P633</accession>
<evidence type="ECO:0000313" key="1">
    <source>
        <dbReference type="EMBL" id="CAI9931129.1"/>
    </source>
</evidence>
<organism evidence="1">
    <name type="scientific">Hexamita inflata</name>
    <dbReference type="NCBI Taxonomy" id="28002"/>
    <lineage>
        <taxon>Eukaryota</taxon>
        <taxon>Metamonada</taxon>
        <taxon>Diplomonadida</taxon>
        <taxon>Hexamitidae</taxon>
        <taxon>Hexamitinae</taxon>
        <taxon>Hexamita</taxon>
    </lineage>
</organism>
<reference evidence="1" key="1">
    <citation type="submission" date="2023-06" db="EMBL/GenBank/DDBJ databases">
        <authorList>
            <person name="Kurt Z."/>
        </authorList>
    </citation>
    <scope>NUCLEOTIDE SEQUENCE</scope>
</reference>
<protein>
    <submittedName>
        <fullName evidence="2">Hypothetical_protein</fullName>
    </submittedName>
</protein>
<dbReference type="EMBL" id="CATOUU010000471">
    <property type="protein sequence ID" value="CAI9931129.1"/>
    <property type="molecule type" value="Genomic_DNA"/>
</dbReference>
<dbReference type="AlphaFoldDB" id="A0AA86P633"/>
<reference evidence="2 3" key="2">
    <citation type="submission" date="2024-07" db="EMBL/GenBank/DDBJ databases">
        <authorList>
            <person name="Akdeniz Z."/>
        </authorList>
    </citation>
    <scope>NUCLEOTIDE SEQUENCE [LARGE SCALE GENOMIC DNA]</scope>
</reference>
<gene>
    <name evidence="1" type="ORF">HINF_LOCUS18774</name>
    <name evidence="2" type="ORF">HINF_LOCUS33495</name>
</gene>